<proteinExistence type="predicted"/>
<name>A0A1J3GDQ3_NOCCA</name>
<dbReference type="Pfam" id="PF17835">
    <property type="entry name" value="NOG1_N"/>
    <property type="match status" value="1"/>
</dbReference>
<dbReference type="AlphaFoldDB" id="A0A1J3GDQ3"/>
<protein>
    <submittedName>
        <fullName evidence="2">Nucleolar GTP-binding protein 1</fullName>
    </submittedName>
</protein>
<sequence length="249" mass="28455">MEIIMEKQSFKKMSVVPNKKDYFLEDILSLREHQRPAIVVPKFKKSYRLIYVQNVRSAVKSIRSKLSKVLQEFPFEYDGDLLHVDDLMLARDQLISSLLVINGIATDFVRLLKKDDCDSLDKCKRIKVDALGVFYTLAMRCVPSLAYLDKIREYMADLEDDDEIEIPAAATTLTKTTMQQRVLAEEDCTVPHRLDVHNAADFVDPVIRSCLEDLERKHGFLLQQVDCKTWPQVQGAPDSATSSMKALAI</sequence>
<dbReference type="EMBL" id="GEVL01024421">
    <property type="protein sequence ID" value="JAU52920.1"/>
    <property type="molecule type" value="Transcribed_RNA"/>
</dbReference>
<accession>A0A1J3GDQ3</accession>
<evidence type="ECO:0000259" key="1">
    <source>
        <dbReference type="Pfam" id="PF17835"/>
    </source>
</evidence>
<dbReference type="Gene3D" id="1.20.120.1190">
    <property type="match status" value="1"/>
</dbReference>
<organism evidence="2">
    <name type="scientific">Noccaea caerulescens</name>
    <name type="common">Alpine penny-cress</name>
    <name type="synonym">Thlaspi caerulescens</name>
    <dbReference type="NCBI Taxonomy" id="107243"/>
    <lineage>
        <taxon>Eukaryota</taxon>
        <taxon>Viridiplantae</taxon>
        <taxon>Streptophyta</taxon>
        <taxon>Embryophyta</taxon>
        <taxon>Tracheophyta</taxon>
        <taxon>Spermatophyta</taxon>
        <taxon>Magnoliopsida</taxon>
        <taxon>eudicotyledons</taxon>
        <taxon>Gunneridae</taxon>
        <taxon>Pentapetalae</taxon>
        <taxon>rosids</taxon>
        <taxon>malvids</taxon>
        <taxon>Brassicales</taxon>
        <taxon>Brassicaceae</taxon>
        <taxon>Coluteocarpeae</taxon>
        <taxon>Noccaea</taxon>
    </lineage>
</organism>
<gene>
    <name evidence="2" type="ORF">LE_TR13057_c1_g1_i1_g.42233</name>
</gene>
<feature type="domain" description="NOG1 N-terminal helical" evidence="1">
    <location>
        <begin position="10"/>
        <end position="160"/>
    </location>
</feature>
<dbReference type="InterPro" id="IPR041623">
    <property type="entry name" value="NOG1_N"/>
</dbReference>
<evidence type="ECO:0000313" key="2">
    <source>
        <dbReference type="EMBL" id="JAU52920.1"/>
    </source>
</evidence>
<reference evidence="2" key="1">
    <citation type="submission" date="2016-07" db="EMBL/GenBank/DDBJ databases">
        <title>De novo transcriptome assembly of four accessions of the metal hyperaccumulator plant Noccaea caerulescens.</title>
        <authorList>
            <person name="Blande D."/>
            <person name="Halimaa P."/>
            <person name="Tervahauta A.I."/>
            <person name="Aarts M.G."/>
            <person name="Karenlampi S.O."/>
        </authorList>
    </citation>
    <scope>NUCLEOTIDE SEQUENCE</scope>
</reference>